<evidence type="ECO:0008006" key="4">
    <source>
        <dbReference type="Google" id="ProtNLM"/>
    </source>
</evidence>
<evidence type="ECO:0000256" key="1">
    <source>
        <dbReference type="SAM" id="MobiDB-lite"/>
    </source>
</evidence>
<proteinExistence type="predicted"/>
<dbReference type="AlphaFoldDB" id="A0ABD0QKY7"/>
<dbReference type="Proteomes" id="UP001529510">
    <property type="component" value="Unassembled WGS sequence"/>
</dbReference>
<evidence type="ECO:0000313" key="3">
    <source>
        <dbReference type="Proteomes" id="UP001529510"/>
    </source>
</evidence>
<protein>
    <recommendedName>
        <fullName evidence="4">Secreted protein</fullName>
    </recommendedName>
</protein>
<organism evidence="2 3">
    <name type="scientific">Cirrhinus mrigala</name>
    <name type="common">Mrigala</name>
    <dbReference type="NCBI Taxonomy" id="683832"/>
    <lineage>
        <taxon>Eukaryota</taxon>
        <taxon>Metazoa</taxon>
        <taxon>Chordata</taxon>
        <taxon>Craniata</taxon>
        <taxon>Vertebrata</taxon>
        <taxon>Euteleostomi</taxon>
        <taxon>Actinopterygii</taxon>
        <taxon>Neopterygii</taxon>
        <taxon>Teleostei</taxon>
        <taxon>Ostariophysi</taxon>
        <taxon>Cypriniformes</taxon>
        <taxon>Cyprinidae</taxon>
        <taxon>Labeoninae</taxon>
        <taxon>Labeonini</taxon>
        <taxon>Cirrhinus</taxon>
    </lineage>
</organism>
<feature type="region of interest" description="Disordered" evidence="1">
    <location>
        <begin position="78"/>
        <end position="99"/>
    </location>
</feature>
<accession>A0ABD0QKY7</accession>
<reference evidence="2 3" key="1">
    <citation type="submission" date="2024-05" db="EMBL/GenBank/DDBJ databases">
        <title>Genome sequencing and assembly of Indian major carp, Cirrhinus mrigala (Hamilton, 1822).</title>
        <authorList>
            <person name="Mohindra V."/>
            <person name="Chowdhury L.M."/>
            <person name="Lal K."/>
            <person name="Jena J.K."/>
        </authorList>
    </citation>
    <scope>NUCLEOTIDE SEQUENCE [LARGE SCALE GENOMIC DNA]</scope>
    <source>
        <strain evidence="2">CM1030</strain>
        <tissue evidence="2">Blood</tissue>
    </source>
</reference>
<evidence type="ECO:0000313" key="2">
    <source>
        <dbReference type="EMBL" id="KAL0186445.1"/>
    </source>
</evidence>
<comment type="caution">
    <text evidence="2">The sequence shown here is derived from an EMBL/GenBank/DDBJ whole genome shotgun (WGS) entry which is preliminary data.</text>
</comment>
<sequence length="112" mass="12192">MRLRDVRVSLLVVCISTERISSPAVSTSAAVWMVWWAVCRCVHTTSLCPADTAPTPVWRRRRDAAVRSGCVTTITASEKTHQTPVPITPHPTTSANSYRALTVSRSGGAPFK</sequence>
<name>A0ABD0QKY7_CIRMR</name>
<gene>
    <name evidence="2" type="ORF">M9458_018115</name>
</gene>
<dbReference type="EMBL" id="JAMKFB020000008">
    <property type="protein sequence ID" value="KAL0186445.1"/>
    <property type="molecule type" value="Genomic_DNA"/>
</dbReference>
<feature type="non-terminal residue" evidence="2">
    <location>
        <position position="112"/>
    </location>
</feature>
<keyword evidence="3" id="KW-1185">Reference proteome</keyword>